<comment type="caution">
    <text evidence="2">The sequence shown here is derived from an EMBL/GenBank/DDBJ whole genome shotgun (WGS) entry which is preliminary data.</text>
</comment>
<keyword evidence="3" id="KW-1185">Reference proteome</keyword>
<feature type="transmembrane region" description="Helical" evidence="1">
    <location>
        <begin position="57"/>
        <end position="79"/>
    </location>
</feature>
<dbReference type="RefSeq" id="WP_160906298.1">
    <property type="nucleotide sequence ID" value="NZ_WVHS01000002.1"/>
</dbReference>
<keyword evidence="1" id="KW-1133">Transmembrane helix</keyword>
<dbReference type="AlphaFoldDB" id="A0A7K1XWC2"/>
<name>A0A7K1XWC2_9SPHI</name>
<protein>
    <recommendedName>
        <fullName evidence="4">DUF1440 domain-containing protein</fullName>
    </recommendedName>
</protein>
<keyword evidence="1" id="KW-0472">Membrane</keyword>
<organism evidence="2 3">
    <name type="scientific">Hufsiella ginkgonis</name>
    <dbReference type="NCBI Taxonomy" id="2695274"/>
    <lineage>
        <taxon>Bacteria</taxon>
        <taxon>Pseudomonadati</taxon>
        <taxon>Bacteroidota</taxon>
        <taxon>Sphingobacteriia</taxon>
        <taxon>Sphingobacteriales</taxon>
        <taxon>Sphingobacteriaceae</taxon>
        <taxon>Hufsiella</taxon>
    </lineage>
</organism>
<feature type="transmembrane region" description="Helical" evidence="1">
    <location>
        <begin position="7"/>
        <end position="28"/>
    </location>
</feature>
<evidence type="ECO:0000313" key="2">
    <source>
        <dbReference type="EMBL" id="MXV15295.1"/>
    </source>
</evidence>
<evidence type="ECO:0008006" key="4">
    <source>
        <dbReference type="Google" id="ProtNLM"/>
    </source>
</evidence>
<gene>
    <name evidence="2" type="ORF">GS398_08275</name>
</gene>
<evidence type="ECO:0000256" key="1">
    <source>
        <dbReference type="SAM" id="Phobius"/>
    </source>
</evidence>
<feature type="transmembrane region" description="Helical" evidence="1">
    <location>
        <begin position="125"/>
        <end position="144"/>
    </location>
</feature>
<proteinExistence type="predicted"/>
<feature type="transmembrane region" description="Helical" evidence="1">
    <location>
        <begin position="86"/>
        <end position="105"/>
    </location>
</feature>
<reference evidence="2 3" key="1">
    <citation type="submission" date="2019-11" db="EMBL/GenBank/DDBJ databases">
        <title>Pedobacter sp. HMF7056 Genome sequencing and assembly.</title>
        <authorList>
            <person name="Kang H."/>
            <person name="Kim H."/>
            <person name="Joh K."/>
        </authorList>
    </citation>
    <scope>NUCLEOTIDE SEQUENCE [LARGE SCALE GENOMIC DNA]</scope>
    <source>
        <strain evidence="2 3">HMF7056</strain>
    </source>
</reference>
<dbReference type="Proteomes" id="UP000451233">
    <property type="component" value="Unassembled WGS sequence"/>
</dbReference>
<accession>A0A7K1XWC2</accession>
<evidence type="ECO:0000313" key="3">
    <source>
        <dbReference type="Proteomes" id="UP000451233"/>
    </source>
</evidence>
<keyword evidence="1" id="KW-0812">Transmembrane</keyword>
<dbReference type="EMBL" id="WVHS01000002">
    <property type="protein sequence ID" value="MXV15295.1"/>
    <property type="molecule type" value="Genomic_DNA"/>
</dbReference>
<sequence length="154" mass="16908">MSNPLKTILYAGLAAGTLDITAAVLNFMRATGKSPVMVLQYIASAVFGKTAYGDNNLWIWGLVFHYVVAFGFTILFYVAYQKIRVFGSYPVISGLLYGVFVWIAMNLAVVPMTLIGKFPADPVSALINLVILMLMIGLPISLIVNRMSVTQHRE</sequence>